<dbReference type="PROSITE" id="PS50893">
    <property type="entry name" value="ABC_TRANSPORTER_2"/>
    <property type="match status" value="1"/>
</dbReference>
<keyword evidence="7" id="KW-0547">Nucleotide-binding</keyword>
<dbReference type="CDD" id="cd16914">
    <property type="entry name" value="EcfT"/>
    <property type="match status" value="1"/>
</dbReference>
<evidence type="ECO:0000256" key="8">
    <source>
        <dbReference type="ARBA" id="ARBA00022840"/>
    </source>
</evidence>
<feature type="transmembrane region" description="Helical" evidence="12">
    <location>
        <begin position="408"/>
        <end position="426"/>
    </location>
</feature>
<name>A0A5M9WQG5_PAEAM</name>
<evidence type="ECO:0000256" key="10">
    <source>
        <dbReference type="ARBA" id="ARBA00022989"/>
    </source>
</evidence>
<evidence type="ECO:0000313" key="15">
    <source>
        <dbReference type="Proteomes" id="UP000323664"/>
    </source>
</evidence>
<feature type="transmembrane region" description="Helical" evidence="12">
    <location>
        <begin position="363"/>
        <end position="396"/>
    </location>
</feature>
<evidence type="ECO:0000256" key="12">
    <source>
        <dbReference type="SAM" id="Phobius"/>
    </source>
</evidence>
<dbReference type="SUPFAM" id="SSF52540">
    <property type="entry name" value="P-loop containing nucleoside triphosphate hydrolases"/>
    <property type="match status" value="1"/>
</dbReference>
<evidence type="ECO:0000313" key="14">
    <source>
        <dbReference type="EMBL" id="KAA8783773.1"/>
    </source>
</evidence>
<keyword evidence="4" id="KW-0813">Transport</keyword>
<reference evidence="14 15" key="1">
    <citation type="journal article" date="2019" name="J. Ind. Microbiol. Biotechnol.">
        <title>Paenibacillus amylolyticus 27C64 has a diverse set of carbohydrate-active enzymes and complete pectin deconstruction system.</title>
        <authorList>
            <person name="Keggi C."/>
            <person name="Doran-Peterson J."/>
        </authorList>
    </citation>
    <scope>NUCLEOTIDE SEQUENCE [LARGE SCALE GENOMIC DNA]</scope>
    <source>
        <strain evidence="14 15">27C64</strain>
    </source>
</reference>
<dbReference type="InterPro" id="IPR003439">
    <property type="entry name" value="ABC_transporter-like_ATP-bd"/>
</dbReference>
<keyword evidence="5" id="KW-1003">Cell membrane</keyword>
<evidence type="ECO:0000259" key="13">
    <source>
        <dbReference type="PROSITE" id="PS50893"/>
    </source>
</evidence>
<evidence type="ECO:0000256" key="7">
    <source>
        <dbReference type="ARBA" id="ARBA00022741"/>
    </source>
</evidence>
<evidence type="ECO:0000256" key="2">
    <source>
        <dbReference type="ARBA" id="ARBA00004202"/>
    </source>
</evidence>
<keyword evidence="11 12" id="KW-0472">Membrane</keyword>
<feature type="domain" description="ABC transporter" evidence="13">
    <location>
        <begin position="3"/>
        <end position="248"/>
    </location>
</feature>
<dbReference type="PANTHER" id="PTHR43553:SF1">
    <property type="entry name" value="ABC TRANSPORTER I FAMILY MEMBER 11, CHLOROPLASTIC"/>
    <property type="match status" value="1"/>
</dbReference>
<dbReference type="GO" id="GO:0016887">
    <property type="term" value="F:ATP hydrolysis activity"/>
    <property type="evidence" value="ECO:0007669"/>
    <property type="project" value="InterPro"/>
</dbReference>
<feature type="transmembrane region" description="Helical" evidence="12">
    <location>
        <begin position="485"/>
        <end position="507"/>
    </location>
</feature>
<keyword evidence="8 14" id="KW-0067">ATP-binding</keyword>
<evidence type="ECO:0000256" key="3">
    <source>
        <dbReference type="ARBA" id="ARBA00005417"/>
    </source>
</evidence>
<feature type="transmembrane region" description="Helical" evidence="12">
    <location>
        <begin position="446"/>
        <end position="464"/>
    </location>
</feature>
<evidence type="ECO:0000256" key="6">
    <source>
        <dbReference type="ARBA" id="ARBA00022692"/>
    </source>
</evidence>
<gene>
    <name evidence="14" type="ORF">EC604_07930</name>
</gene>
<dbReference type="EMBL" id="RIAS01000003">
    <property type="protein sequence ID" value="KAA8783773.1"/>
    <property type="molecule type" value="Genomic_DNA"/>
</dbReference>
<dbReference type="InterPro" id="IPR015856">
    <property type="entry name" value="ABC_transpr_CbiO/EcfA_su"/>
</dbReference>
<comment type="caution">
    <text evidence="14">The sequence shown here is derived from an EMBL/GenBank/DDBJ whole genome shotgun (WGS) entry which is preliminary data.</text>
</comment>
<dbReference type="InterPro" id="IPR027417">
    <property type="entry name" value="P-loop_NTPase"/>
</dbReference>
<dbReference type="Gene3D" id="3.40.50.300">
    <property type="entry name" value="P-loop containing nucleotide triphosphate hydrolases"/>
    <property type="match status" value="1"/>
</dbReference>
<sequence>MVIELNNIYVRVHDETKRTLLDHISVTLNRSEITLLLGCTGSGKTTLLQTMAGLKQPDSGDIMLAGEPMWHNGKVPQSVLFQVGLVFQFPEQQLFARNIKRELLYSLRPYRLSDAEQEQRIEETLAHWDPLRGDERERRFHLDRSPFALSGGEKRRLGLALGYVTKPNWLLLDEPSAGLEAQSIRLLLDSLDEHRVEGGGAVIATHDLDTFLPHADRVLLLREGRLRADITPLELYKHPELLVQAGIGLPPSMRLAAQLREAGVQISSQAMTPEEMAESILRSGMEMKDTSLNAESDNDTVAMTHWTCTRTAATFISKKDGRGSSVSSITDSLLNVSERPESSSSSSSSFGRLKSMMDPRLKWVLYMLLVTAAMLQHHWGGLTLTLIPVAGALAILPRQMLMSCIKLMKPLVLFFVLSTALSGSTLTTGESGIQLGFSLTQAEGTLLNLYRLFIVTLASLWFSLTTPYGHMVEGLNWVLAYGRKIRLPVASFALAVSLVFRFIPMIWSEWQRFSLIVRARGKVALKPNTVRVRDLGPMIIPLIMALFQRAEDMTIAMEMRKVRENGAFGARSSLLSWSRRDTWISILGLLVFVVLVSVRHW</sequence>
<keyword evidence="10 12" id="KW-1133">Transmembrane helix</keyword>
<evidence type="ECO:0000256" key="4">
    <source>
        <dbReference type="ARBA" id="ARBA00022448"/>
    </source>
</evidence>
<evidence type="ECO:0000256" key="1">
    <source>
        <dbReference type="ARBA" id="ARBA00004141"/>
    </source>
</evidence>
<dbReference type="CDD" id="cd03225">
    <property type="entry name" value="ABC_cobalt_CbiO_domain1"/>
    <property type="match status" value="1"/>
</dbReference>
<dbReference type="PROSITE" id="PS00211">
    <property type="entry name" value="ABC_TRANSPORTER_1"/>
    <property type="match status" value="1"/>
</dbReference>
<dbReference type="InterPro" id="IPR003339">
    <property type="entry name" value="ABC/ECF_trnsptr_transmembrane"/>
</dbReference>
<dbReference type="Proteomes" id="UP000323664">
    <property type="component" value="Unassembled WGS sequence"/>
</dbReference>
<keyword evidence="6 12" id="KW-0812">Transmembrane</keyword>
<dbReference type="InterPro" id="IPR003593">
    <property type="entry name" value="AAA+_ATPase"/>
</dbReference>
<organism evidence="14 15">
    <name type="scientific">Paenibacillus amylolyticus</name>
    <dbReference type="NCBI Taxonomy" id="1451"/>
    <lineage>
        <taxon>Bacteria</taxon>
        <taxon>Bacillati</taxon>
        <taxon>Bacillota</taxon>
        <taxon>Bacilli</taxon>
        <taxon>Bacillales</taxon>
        <taxon>Paenibacillaceae</taxon>
        <taxon>Paenibacillus</taxon>
    </lineage>
</organism>
<accession>A0A5M9WQG5</accession>
<evidence type="ECO:0000256" key="9">
    <source>
        <dbReference type="ARBA" id="ARBA00022967"/>
    </source>
</evidence>
<dbReference type="Pfam" id="PF02361">
    <property type="entry name" value="CbiQ"/>
    <property type="match status" value="1"/>
</dbReference>
<dbReference type="GO" id="GO:0005886">
    <property type="term" value="C:plasma membrane"/>
    <property type="evidence" value="ECO:0007669"/>
    <property type="project" value="UniProtKB-SubCell"/>
</dbReference>
<protein>
    <submittedName>
        <fullName evidence="14">ATP-binding cassette domain-containing protein</fullName>
    </submittedName>
</protein>
<feature type="transmembrane region" description="Helical" evidence="12">
    <location>
        <begin position="582"/>
        <end position="598"/>
    </location>
</feature>
<dbReference type="Pfam" id="PF00005">
    <property type="entry name" value="ABC_tran"/>
    <property type="match status" value="1"/>
</dbReference>
<dbReference type="AlphaFoldDB" id="A0A5M9WQG5"/>
<evidence type="ECO:0000256" key="5">
    <source>
        <dbReference type="ARBA" id="ARBA00022475"/>
    </source>
</evidence>
<dbReference type="SMART" id="SM00382">
    <property type="entry name" value="AAA"/>
    <property type="match status" value="1"/>
</dbReference>
<comment type="similarity">
    <text evidence="3">Belongs to the ABC transporter superfamily.</text>
</comment>
<dbReference type="PANTHER" id="PTHR43553">
    <property type="entry name" value="HEAVY METAL TRANSPORTER"/>
    <property type="match status" value="1"/>
</dbReference>
<dbReference type="InterPro" id="IPR017871">
    <property type="entry name" value="ABC_transporter-like_CS"/>
</dbReference>
<evidence type="ECO:0000256" key="11">
    <source>
        <dbReference type="ARBA" id="ARBA00023136"/>
    </source>
</evidence>
<comment type="subcellular location">
    <subcellularLocation>
        <location evidence="2">Cell membrane</location>
        <topology evidence="2">Peripheral membrane protein</topology>
    </subcellularLocation>
    <subcellularLocation>
        <location evidence="1">Membrane</location>
        <topology evidence="1">Multi-pass membrane protein</topology>
    </subcellularLocation>
</comment>
<keyword evidence="9" id="KW-1278">Translocase</keyword>
<dbReference type="GO" id="GO:0005524">
    <property type="term" value="F:ATP binding"/>
    <property type="evidence" value="ECO:0007669"/>
    <property type="project" value="UniProtKB-KW"/>
</dbReference>
<dbReference type="InterPro" id="IPR050095">
    <property type="entry name" value="ECF_ABC_transporter_ATP-bd"/>
</dbReference>
<proteinExistence type="inferred from homology"/>
<dbReference type="GO" id="GO:0042626">
    <property type="term" value="F:ATPase-coupled transmembrane transporter activity"/>
    <property type="evidence" value="ECO:0007669"/>
    <property type="project" value="TreeGrafter"/>
</dbReference>